<keyword evidence="3" id="KW-1185">Reference proteome</keyword>
<evidence type="ECO:0000256" key="1">
    <source>
        <dbReference type="SAM" id="MobiDB-lite"/>
    </source>
</evidence>
<feature type="compositionally biased region" description="Polar residues" evidence="1">
    <location>
        <begin position="1"/>
        <end position="18"/>
    </location>
</feature>
<dbReference type="Proteomes" id="UP000550707">
    <property type="component" value="Unassembled WGS sequence"/>
</dbReference>
<gene>
    <name evidence="2" type="ORF">HJG59_016998</name>
</gene>
<proteinExistence type="predicted"/>
<feature type="region of interest" description="Disordered" evidence="1">
    <location>
        <begin position="1"/>
        <end position="113"/>
    </location>
</feature>
<feature type="compositionally biased region" description="Low complexity" evidence="1">
    <location>
        <begin position="70"/>
        <end position="79"/>
    </location>
</feature>
<dbReference type="AlphaFoldDB" id="A0A7J8BIP2"/>
<comment type="caution">
    <text evidence="2">The sequence shown here is derived from an EMBL/GenBank/DDBJ whole genome shotgun (WGS) entry which is preliminary data.</text>
</comment>
<evidence type="ECO:0000313" key="3">
    <source>
        <dbReference type="Proteomes" id="UP000550707"/>
    </source>
</evidence>
<name>A0A7J8BIP2_MOLMO</name>
<evidence type="ECO:0000313" key="2">
    <source>
        <dbReference type="EMBL" id="KAF6398743.1"/>
    </source>
</evidence>
<accession>A0A7J8BIP2</accession>
<sequence>MNNQGGIPCQCQHSSHSEPLQPLHEHPGPGQQNPALPPLQGHPRAPAGRPPYSNQAGQHLLPARPEHAHPALLQGLPLHLLPPPAPARPQQGGRGIGCQPAGTLPEAESGSCE</sequence>
<reference evidence="2 3" key="1">
    <citation type="journal article" date="2020" name="Nature">
        <title>Six reference-quality genomes reveal evolution of bat adaptations.</title>
        <authorList>
            <person name="Jebb D."/>
            <person name="Huang Z."/>
            <person name="Pippel M."/>
            <person name="Hughes G.M."/>
            <person name="Lavrichenko K."/>
            <person name="Devanna P."/>
            <person name="Winkler S."/>
            <person name="Jermiin L.S."/>
            <person name="Skirmuntt E.C."/>
            <person name="Katzourakis A."/>
            <person name="Burkitt-Gray L."/>
            <person name="Ray D.A."/>
            <person name="Sullivan K.A.M."/>
            <person name="Roscito J.G."/>
            <person name="Kirilenko B.M."/>
            <person name="Davalos L.M."/>
            <person name="Corthals A.P."/>
            <person name="Power M.L."/>
            <person name="Jones G."/>
            <person name="Ransome R.D."/>
            <person name="Dechmann D.K.N."/>
            <person name="Locatelli A.G."/>
            <person name="Puechmaille S.J."/>
            <person name="Fedrigo O."/>
            <person name="Jarvis E.D."/>
            <person name="Hiller M."/>
            <person name="Vernes S.C."/>
            <person name="Myers E.W."/>
            <person name="Teeling E.C."/>
        </authorList>
    </citation>
    <scope>NUCLEOTIDE SEQUENCE [LARGE SCALE GENOMIC DNA]</scope>
    <source>
        <strain evidence="2">MMolMol1</strain>
        <tissue evidence="2">Muscle</tissue>
    </source>
</reference>
<dbReference type="EMBL" id="JACASF010000028">
    <property type="protein sequence ID" value="KAF6398743.1"/>
    <property type="molecule type" value="Genomic_DNA"/>
</dbReference>
<protein>
    <submittedName>
        <fullName evidence="2">SMCR8-C9orf72 complex subunit</fullName>
    </submittedName>
</protein>
<organism evidence="2 3">
    <name type="scientific">Molossus molossus</name>
    <name type="common">Pallas' mastiff bat</name>
    <name type="synonym">Vespertilio molossus</name>
    <dbReference type="NCBI Taxonomy" id="27622"/>
    <lineage>
        <taxon>Eukaryota</taxon>
        <taxon>Metazoa</taxon>
        <taxon>Chordata</taxon>
        <taxon>Craniata</taxon>
        <taxon>Vertebrata</taxon>
        <taxon>Euteleostomi</taxon>
        <taxon>Mammalia</taxon>
        <taxon>Eutheria</taxon>
        <taxon>Laurasiatheria</taxon>
        <taxon>Chiroptera</taxon>
        <taxon>Yangochiroptera</taxon>
        <taxon>Molossidae</taxon>
        <taxon>Molossus</taxon>
    </lineage>
</organism>